<dbReference type="EMBL" id="JACIIZ010000009">
    <property type="protein sequence ID" value="MBB6252857.1"/>
    <property type="molecule type" value="Genomic_DNA"/>
</dbReference>
<keyword evidence="2" id="KW-1185">Reference proteome</keyword>
<dbReference type="Proteomes" id="UP000539175">
    <property type="component" value="Unassembled WGS sequence"/>
</dbReference>
<name>A0A7X0B001_9PROT</name>
<accession>A0A7X0B001</accession>
<gene>
    <name evidence="1" type="ORF">FHS74_003425</name>
</gene>
<evidence type="ECO:0000313" key="1">
    <source>
        <dbReference type="EMBL" id="MBB6252857.1"/>
    </source>
</evidence>
<evidence type="ECO:0000313" key="2">
    <source>
        <dbReference type="Proteomes" id="UP000539175"/>
    </source>
</evidence>
<reference evidence="1 2" key="1">
    <citation type="submission" date="2020-08" db="EMBL/GenBank/DDBJ databases">
        <title>Genomic Encyclopedia of Type Strains, Phase IV (KMG-IV): sequencing the most valuable type-strain genomes for metagenomic binning, comparative biology and taxonomic classification.</title>
        <authorList>
            <person name="Goeker M."/>
        </authorList>
    </citation>
    <scope>NUCLEOTIDE SEQUENCE [LARGE SCALE GENOMIC DNA]</scope>
    <source>
        <strain evidence="1 2">DSM 22198</strain>
    </source>
</reference>
<dbReference type="AlphaFoldDB" id="A0A7X0B001"/>
<organism evidence="1 2">
    <name type="scientific">Nitrospirillum iridis</name>
    <dbReference type="NCBI Taxonomy" id="765888"/>
    <lineage>
        <taxon>Bacteria</taxon>
        <taxon>Pseudomonadati</taxon>
        <taxon>Pseudomonadota</taxon>
        <taxon>Alphaproteobacteria</taxon>
        <taxon>Rhodospirillales</taxon>
        <taxon>Azospirillaceae</taxon>
        <taxon>Nitrospirillum</taxon>
    </lineage>
</organism>
<dbReference type="RefSeq" id="WP_184802666.1">
    <property type="nucleotide sequence ID" value="NZ_JACIIZ010000009.1"/>
</dbReference>
<sequence length="82" mass="8731">MAPLLRSPTTEEVQSILGRALLDADFRKQLIDNPTHTLSILGFTASPNALAFFSKLGGQSFTTAAGDLEAHIAAAPLPHSWD</sequence>
<proteinExistence type="predicted"/>
<comment type="caution">
    <text evidence="1">The sequence shown here is derived from an EMBL/GenBank/DDBJ whole genome shotgun (WGS) entry which is preliminary data.</text>
</comment>
<dbReference type="NCBIfam" id="NF038399">
    <property type="entry name" value="NH_RiPP_Os17"/>
    <property type="match status" value="1"/>
</dbReference>
<protein>
    <submittedName>
        <fullName evidence="1">Uncharacterized protein</fullName>
    </submittedName>
</protein>